<keyword evidence="1" id="KW-0614">Plasmid</keyword>
<sequence>MGQKAHIICGKCGSDETNFVINGRCPDYPQAAALEEVVLRAPIRMVEGK</sequence>
<protein>
    <submittedName>
        <fullName evidence="1">Uncharacterized protein</fullName>
    </submittedName>
</protein>
<evidence type="ECO:0000313" key="1">
    <source>
        <dbReference type="EMBL" id="AUR79806.1"/>
    </source>
</evidence>
<reference evidence="1" key="1">
    <citation type="submission" date="2017-10" db="EMBL/GenBank/DDBJ databases">
        <title>First characterization of an IncA/C plasmid carrying blaPER-2 from Citrobacter freundii.</title>
        <authorList>
            <person name="Ruggiero M."/>
            <person name="Girlich D."/>
            <person name="Naas T."/>
            <person name="Power P."/>
            <person name="Gutkind G.G."/>
        </authorList>
    </citation>
    <scope>NUCLEOTIDE SEQUENCE</scope>
    <source>
        <strain evidence="1">33587</strain>
        <plasmid evidence="1">pCf587</plasmid>
    </source>
</reference>
<dbReference type="AlphaFoldDB" id="A0A2I7QEQ3"/>
<proteinExistence type="predicted"/>
<gene>
    <name evidence="1" type="ORF">pCf587_0024</name>
</gene>
<dbReference type="EMBL" id="MG053108">
    <property type="protein sequence ID" value="AUR79806.1"/>
    <property type="molecule type" value="Genomic_DNA"/>
</dbReference>
<name>A0A2I7QEQ3_CITFR</name>
<accession>A0A2I7QEQ3</accession>
<geneLocation type="plasmid" evidence="1">
    <name>pCf587</name>
</geneLocation>
<organism evidence="1">
    <name type="scientific">Citrobacter freundii</name>
    <dbReference type="NCBI Taxonomy" id="546"/>
    <lineage>
        <taxon>Bacteria</taxon>
        <taxon>Pseudomonadati</taxon>
        <taxon>Pseudomonadota</taxon>
        <taxon>Gammaproteobacteria</taxon>
        <taxon>Enterobacterales</taxon>
        <taxon>Enterobacteriaceae</taxon>
        <taxon>Citrobacter</taxon>
        <taxon>Citrobacter freundii complex</taxon>
    </lineage>
</organism>